<evidence type="ECO:0000256" key="3">
    <source>
        <dbReference type="ARBA" id="ARBA00022737"/>
    </source>
</evidence>
<gene>
    <name evidence="10" type="ORF">AB205_0025710</name>
</gene>
<dbReference type="GO" id="GO:0008270">
    <property type="term" value="F:zinc ion binding"/>
    <property type="evidence" value="ECO:0007669"/>
    <property type="project" value="UniProtKB-KW"/>
</dbReference>
<organism evidence="10 11">
    <name type="scientific">Aquarana catesbeiana</name>
    <name type="common">American bullfrog</name>
    <name type="synonym">Rana catesbeiana</name>
    <dbReference type="NCBI Taxonomy" id="8400"/>
    <lineage>
        <taxon>Eukaryota</taxon>
        <taxon>Metazoa</taxon>
        <taxon>Chordata</taxon>
        <taxon>Craniata</taxon>
        <taxon>Vertebrata</taxon>
        <taxon>Euteleostomi</taxon>
        <taxon>Amphibia</taxon>
        <taxon>Batrachia</taxon>
        <taxon>Anura</taxon>
        <taxon>Neobatrachia</taxon>
        <taxon>Ranoidea</taxon>
        <taxon>Ranidae</taxon>
        <taxon>Aquarana</taxon>
    </lineage>
</organism>
<feature type="non-terminal residue" evidence="10">
    <location>
        <position position="153"/>
    </location>
</feature>
<dbReference type="Pfam" id="PF00096">
    <property type="entry name" value="zf-C2H2"/>
    <property type="match status" value="1"/>
</dbReference>
<keyword evidence="6" id="KW-0238">DNA-binding</keyword>
<evidence type="ECO:0000256" key="4">
    <source>
        <dbReference type="ARBA" id="ARBA00022771"/>
    </source>
</evidence>
<dbReference type="FunFam" id="3.30.160.60:FF:002343">
    <property type="entry name" value="Zinc finger protein 33A"/>
    <property type="match status" value="1"/>
</dbReference>
<evidence type="ECO:0000313" key="10">
    <source>
        <dbReference type="EMBL" id="PIO40542.1"/>
    </source>
</evidence>
<feature type="domain" description="C2H2-type" evidence="9">
    <location>
        <begin position="17"/>
        <end position="44"/>
    </location>
</feature>
<accession>A0A2G9SKE6</accession>
<reference evidence="11" key="1">
    <citation type="journal article" date="2017" name="Nat. Commun.">
        <title>The North American bullfrog draft genome provides insight into hormonal regulation of long noncoding RNA.</title>
        <authorList>
            <person name="Hammond S.A."/>
            <person name="Warren R.L."/>
            <person name="Vandervalk B.P."/>
            <person name="Kucuk E."/>
            <person name="Khan H."/>
            <person name="Gibb E.A."/>
            <person name="Pandoh P."/>
            <person name="Kirk H."/>
            <person name="Zhao Y."/>
            <person name="Jones M."/>
            <person name="Mungall A.J."/>
            <person name="Coope R."/>
            <person name="Pleasance S."/>
            <person name="Moore R.A."/>
            <person name="Holt R.A."/>
            <person name="Round J.M."/>
            <person name="Ohora S."/>
            <person name="Walle B.V."/>
            <person name="Veldhoen N."/>
            <person name="Helbing C.C."/>
            <person name="Birol I."/>
        </authorList>
    </citation>
    <scope>NUCLEOTIDE SEQUENCE [LARGE SCALE GENOMIC DNA]</scope>
</reference>
<keyword evidence="7" id="KW-0539">Nucleus</keyword>
<evidence type="ECO:0000256" key="1">
    <source>
        <dbReference type="ARBA" id="ARBA00004123"/>
    </source>
</evidence>
<keyword evidence="11" id="KW-1185">Reference proteome</keyword>
<dbReference type="PROSITE" id="PS00028">
    <property type="entry name" value="ZINC_FINGER_C2H2_1"/>
    <property type="match status" value="1"/>
</dbReference>
<proteinExistence type="predicted"/>
<dbReference type="PANTHER" id="PTHR23226">
    <property type="entry name" value="ZINC FINGER AND SCAN DOMAIN-CONTAINING"/>
    <property type="match status" value="1"/>
</dbReference>
<dbReference type="Gene3D" id="3.30.160.60">
    <property type="entry name" value="Classic Zinc Finger"/>
    <property type="match status" value="2"/>
</dbReference>
<evidence type="ECO:0000256" key="8">
    <source>
        <dbReference type="PROSITE-ProRule" id="PRU00042"/>
    </source>
</evidence>
<evidence type="ECO:0000256" key="5">
    <source>
        <dbReference type="ARBA" id="ARBA00022833"/>
    </source>
</evidence>
<sequence>KSDLVKHQRTHTGEKAHFCSECGKYFSRNSYLLTHQRSHTGEKPYSCLKSYLLKHQITHTTLCLSEENGLHEGLQSYLKAFNLTEHQICYTWVRSRISALSARNVFHRSHILPNIREPTQPLRCISVLCVRNVFYMDHTLPYIRDLTLGRTTP</sequence>
<dbReference type="InterPro" id="IPR036236">
    <property type="entry name" value="Znf_C2H2_sf"/>
</dbReference>
<dbReference type="PROSITE" id="PS50157">
    <property type="entry name" value="ZINC_FINGER_C2H2_2"/>
    <property type="match status" value="1"/>
</dbReference>
<dbReference type="AlphaFoldDB" id="A0A2G9SKE6"/>
<evidence type="ECO:0000256" key="2">
    <source>
        <dbReference type="ARBA" id="ARBA00022723"/>
    </source>
</evidence>
<evidence type="ECO:0000256" key="7">
    <source>
        <dbReference type="ARBA" id="ARBA00023242"/>
    </source>
</evidence>
<keyword evidence="2" id="KW-0479">Metal-binding</keyword>
<keyword evidence="3" id="KW-0677">Repeat</keyword>
<keyword evidence="5" id="KW-0862">Zinc</keyword>
<name>A0A2G9SKE6_AQUCT</name>
<keyword evidence="4 8" id="KW-0863">Zinc-finger</keyword>
<dbReference type="OrthoDB" id="9893417at2759"/>
<protein>
    <recommendedName>
        <fullName evidence="9">C2H2-type domain-containing protein</fullName>
    </recommendedName>
</protein>
<evidence type="ECO:0000259" key="9">
    <source>
        <dbReference type="PROSITE" id="PS50157"/>
    </source>
</evidence>
<dbReference type="EMBL" id="KV923677">
    <property type="protein sequence ID" value="PIO40542.1"/>
    <property type="molecule type" value="Genomic_DNA"/>
</dbReference>
<dbReference type="GO" id="GO:0005634">
    <property type="term" value="C:nucleus"/>
    <property type="evidence" value="ECO:0007669"/>
    <property type="project" value="UniProtKB-SubCell"/>
</dbReference>
<dbReference type="InterPro" id="IPR013087">
    <property type="entry name" value="Znf_C2H2_type"/>
</dbReference>
<dbReference type="SUPFAM" id="SSF57667">
    <property type="entry name" value="beta-beta-alpha zinc fingers"/>
    <property type="match status" value="1"/>
</dbReference>
<dbReference type="PANTHER" id="PTHR23226:SF416">
    <property type="entry name" value="FI01424P"/>
    <property type="match status" value="1"/>
</dbReference>
<evidence type="ECO:0000256" key="6">
    <source>
        <dbReference type="ARBA" id="ARBA00023125"/>
    </source>
</evidence>
<feature type="non-terminal residue" evidence="10">
    <location>
        <position position="1"/>
    </location>
</feature>
<comment type="subcellular location">
    <subcellularLocation>
        <location evidence="1">Nucleus</location>
    </subcellularLocation>
</comment>
<dbReference type="GO" id="GO:0000978">
    <property type="term" value="F:RNA polymerase II cis-regulatory region sequence-specific DNA binding"/>
    <property type="evidence" value="ECO:0007669"/>
    <property type="project" value="TreeGrafter"/>
</dbReference>
<dbReference type="Proteomes" id="UP000228934">
    <property type="component" value="Unassembled WGS sequence"/>
</dbReference>
<evidence type="ECO:0000313" key="11">
    <source>
        <dbReference type="Proteomes" id="UP000228934"/>
    </source>
</evidence>
<dbReference type="GO" id="GO:0000981">
    <property type="term" value="F:DNA-binding transcription factor activity, RNA polymerase II-specific"/>
    <property type="evidence" value="ECO:0007669"/>
    <property type="project" value="TreeGrafter"/>
</dbReference>